<evidence type="ECO:0000256" key="1">
    <source>
        <dbReference type="ARBA" id="ARBA00005947"/>
    </source>
</evidence>
<dbReference type="InterPro" id="IPR044150">
    <property type="entry name" value="HDAC_classIV"/>
</dbReference>
<dbReference type="InterPro" id="IPR023696">
    <property type="entry name" value="Ureohydrolase_dom_sf"/>
</dbReference>
<dbReference type="EMBL" id="JAKIKT010000008">
    <property type="protein sequence ID" value="MCL2915804.1"/>
    <property type="molecule type" value="Genomic_DNA"/>
</dbReference>
<keyword evidence="2" id="KW-0378">Hydrolase</keyword>
<gene>
    <name evidence="4" type="ORF">L2725_18780</name>
</gene>
<feature type="domain" description="Histone deacetylase" evidence="3">
    <location>
        <begin position="19"/>
        <end position="286"/>
    </location>
</feature>
<organism evidence="4 5">
    <name type="scientific">Shewanella corallii</name>
    <dbReference type="NCBI Taxonomy" id="560080"/>
    <lineage>
        <taxon>Bacteria</taxon>
        <taxon>Pseudomonadati</taxon>
        <taxon>Pseudomonadota</taxon>
        <taxon>Gammaproteobacteria</taxon>
        <taxon>Alteromonadales</taxon>
        <taxon>Shewanellaceae</taxon>
        <taxon>Shewanella</taxon>
    </lineage>
</organism>
<evidence type="ECO:0000259" key="3">
    <source>
        <dbReference type="Pfam" id="PF00850"/>
    </source>
</evidence>
<dbReference type="Pfam" id="PF00850">
    <property type="entry name" value="Hist_deacetyl"/>
    <property type="match status" value="1"/>
</dbReference>
<dbReference type="InterPro" id="IPR037138">
    <property type="entry name" value="His_deacetylse_dom_sf"/>
</dbReference>
<dbReference type="InterPro" id="IPR023801">
    <property type="entry name" value="His_deacetylse_dom"/>
</dbReference>
<keyword evidence="5" id="KW-1185">Reference proteome</keyword>
<dbReference type="PANTHER" id="PTHR10625:SF19">
    <property type="entry name" value="HISTONE DEACETYLASE 12"/>
    <property type="match status" value="1"/>
</dbReference>
<dbReference type="RefSeq" id="WP_249250357.1">
    <property type="nucleotide sequence ID" value="NZ_JAKIKT010000008.1"/>
</dbReference>
<evidence type="ECO:0000313" key="4">
    <source>
        <dbReference type="EMBL" id="MCL2915804.1"/>
    </source>
</evidence>
<evidence type="ECO:0000313" key="5">
    <source>
        <dbReference type="Proteomes" id="UP001202831"/>
    </source>
</evidence>
<name>A0ABT0NBE9_9GAMM</name>
<accession>A0ABT0NBE9</accession>
<proteinExistence type="inferred from homology"/>
<evidence type="ECO:0000256" key="2">
    <source>
        <dbReference type="ARBA" id="ARBA00022801"/>
    </source>
</evidence>
<dbReference type="CDD" id="cd09993">
    <property type="entry name" value="HDAC_classIV"/>
    <property type="match status" value="1"/>
</dbReference>
<protein>
    <submittedName>
        <fullName evidence="4">Histone deacetylase</fullName>
    </submittedName>
</protein>
<dbReference type="SUPFAM" id="SSF52768">
    <property type="entry name" value="Arginase/deacetylase"/>
    <property type="match status" value="1"/>
</dbReference>
<sequence>MIPLVYHASYSQLALPPNHRFPVSKYQHLRDWLMANGHAIPSQFVSPTPVNEQQLGFIHHPDYVHGFFNNQLDPRVMRRIGFPWSEQLLERTRHAVAGTQLAAMQALEYGAALHLSGGYHHAHTEFGSGFCVFNDLILAARSAIDSGRANKVLILDCDVHQGDGTAAMGQRYDDIITCSFHAGRNFPARKQLSDHDIEFADRCDDSEYLATVESVSTYLIRLCQPDLVLYDAGVDIHQDDDLGYLSVSTEGLYKRDSIILSAAREHNIPVAAVIGGGYSKDPMALTQRHCQLFLAANQIFG</sequence>
<comment type="caution">
    <text evidence="4">The sequence shown here is derived from an EMBL/GenBank/DDBJ whole genome shotgun (WGS) entry which is preliminary data.</text>
</comment>
<dbReference type="Gene3D" id="3.40.800.20">
    <property type="entry name" value="Histone deacetylase domain"/>
    <property type="match status" value="1"/>
</dbReference>
<dbReference type="InterPro" id="IPR000286">
    <property type="entry name" value="HDACs"/>
</dbReference>
<dbReference type="PRINTS" id="PR01270">
    <property type="entry name" value="HDASUPER"/>
</dbReference>
<dbReference type="Proteomes" id="UP001202831">
    <property type="component" value="Unassembled WGS sequence"/>
</dbReference>
<dbReference type="PANTHER" id="PTHR10625">
    <property type="entry name" value="HISTONE DEACETYLASE HDAC1-RELATED"/>
    <property type="match status" value="1"/>
</dbReference>
<comment type="similarity">
    <text evidence="1">Belongs to the histone deacetylase family.</text>
</comment>
<reference evidence="4 5" key="1">
    <citation type="submission" date="2022-01" db="EMBL/GenBank/DDBJ databases">
        <title>Whole genome-based taxonomy of the Shewanellaceae.</title>
        <authorList>
            <person name="Martin-Rodriguez A.J."/>
        </authorList>
    </citation>
    <scope>NUCLEOTIDE SEQUENCE [LARGE SCALE GENOMIC DNA]</scope>
    <source>
        <strain evidence="4 5">DSM 21332</strain>
    </source>
</reference>